<dbReference type="InterPro" id="IPR038726">
    <property type="entry name" value="PDDEXK_AddAB-type"/>
</dbReference>
<proteinExistence type="predicted"/>
<dbReference type="EMBL" id="LAZR01029586">
    <property type="protein sequence ID" value="KKL59151.1"/>
    <property type="molecule type" value="Genomic_DNA"/>
</dbReference>
<evidence type="ECO:0000313" key="2">
    <source>
        <dbReference type="EMBL" id="KKL59151.1"/>
    </source>
</evidence>
<dbReference type="Gene3D" id="3.90.320.10">
    <property type="match status" value="1"/>
</dbReference>
<feature type="non-terminal residue" evidence="2">
    <location>
        <position position="1"/>
    </location>
</feature>
<dbReference type="InterPro" id="IPR011604">
    <property type="entry name" value="PDDEXK-like_dom_sf"/>
</dbReference>
<reference evidence="2" key="1">
    <citation type="journal article" date="2015" name="Nature">
        <title>Complex archaea that bridge the gap between prokaryotes and eukaryotes.</title>
        <authorList>
            <person name="Spang A."/>
            <person name="Saw J.H."/>
            <person name="Jorgensen S.L."/>
            <person name="Zaremba-Niedzwiedzka K."/>
            <person name="Martijn J."/>
            <person name="Lind A.E."/>
            <person name="van Eijk R."/>
            <person name="Schleper C."/>
            <person name="Guy L."/>
            <person name="Ettema T.J."/>
        </authorList>
    </citation>
    <scope>NUCLEOTIDE SEQUENCE</scope>
</reference>
<accession>A0A0F9DZA6</accession>
<dbReference type="AlphaFoldDB" id="A0A0F9DZA6"/>
<evidence type="ECO:0000259" key="1">
    <source>
        <dbReference type="Pfam" id="PF12705"/>
    </source>
</evidence>
<organism evidence="2">
    <name type="scientific">marine sediment metagenome</name>
    <dbReference type="NCBI Taxonomy" id="412755"/>
    <lineage>
        <taxon>unclassified sequences</taxon>
        <taxon>metagenomes</taxon>
        <taxon>ecological metagenomes</taxon>
    </lineage>
</organism>
<protein>
    <recommendedName>
        <fullName evidence="1">PD-(D/E)XK endonuclease-like domain-containing protein</fullName>
    </recommendedName>
</protein>
<sequence>TLPIELLALQEKYKLFSDITILNKWRNWRSGLTCTVEEVKLIGALDDCLVTKEKKYSPLDYKTKGSIPKDDGSQYYQTQLDCYQLMLRENGYPVSGSGVLVYYWPVVARSGYISFLSKYFEIPCSADAAIGKIKLAKEILSKDMPEASAECEYCRYEREKGDSACLNRSQKV</sequence>
<name>A0A0F9DZA6_9ZZZZ</name>
<comment type="caution">
    <text evidence="2">The sequence shown here is derived from an EMBL/GenBank/DDBJ whole genome shotgun (WGS) entry which is preliminary data.</text>
</comment>
<gene>
    <name evidence="2" type="ORF">LCGC14_2218250</name>
</gene>
<feature type="domain" description="PD-(D/E)XK endonuclease-like" evidence="1">
    <location>
        <begin position="35"/>
        <end position="157"/>
    </location>
</feature>
<dbReference type="Pfam" id="PF12705">
    <property type="entry name" value="PDDEXK_1"/>
    <property type="match status" value="1"/>
</dbReference>